<accession>A0A0G1GJZ6</accession>
<name>A0A0G1GJZ6_9BACT</name>
<evidence type="ECO:0000313" key="1">
    <source>
        <dbReference type="EMBL" id="KKT34673.1"/>
    </source>
</evidence>
<proteinExistence type="predicted"/>
<dbReference type="AlphaFoldDB" id="A0A0G1GJZ6"/>
<dbReference type="EMBL" id="LCHM01000068">
    <property type="protein sequence ID" value="KKT34673.1"/>
    <property type="molecule type" value="Genomic_DNA"/>
</dbReference>
<comment type="caution">
    <text evidence="1">The sequence shown here is derived from an EMBL/GenBank/DDBJ whole genome shotgun (WGS) entry which is preliminary data.</text>
</comment>
<sequence>MHDIQKILLKRLLSQNSQKYSVLTRGYNYDDNIVFHLKQLLAKNFIKKEGNLYTITLQGIQTITTYDLTELEDKGFKTFFLGFLCKYEGKYLIKEHLQGTINFYNLPSGKPWFGEQIESALSRTFKGNTQFALDPKYFSFRSLHVKTVKTSSGEILFDDAFAIYDVAVNKTQYDHIKLKKGIHWMTVEKIKHLPNRWPEIDFCILKNDTLSYQSYTVTSNYILGGV</sequence>
<protein>
    <submittedName>
        <fullName evidence="1">Uncharacterized protein</fullName>
    </submittedName>
</protein>
<evidence type="ECO:0000313" key="2">
    <source>
        <dbReference type="Proteomes" id="UP000034617"/>
    </source>
</evidence>
<gene>
    <name evidence="1" type="ORF">UW22_C0068G0006</name>
</gene>
<dbReference type="SUPFAM" id="SSF55811">
    <property type="entry name" value="Nudix"/>
    <property type="match status" value="1"/>
</dbReference>
<reference evidence="1 2" key="1">
    <citation type="journal article" date="2015" name="Nature">
        <title>rRNA introns, odd ribosomes, and small enigmatic genomes across a large radiation of phyla.</title>
        <authorList>
            <person name="Brown C.T."/>
            <person name="Hug L.A."/>
            <person name="Thomas B.C."/>
            <person name="Sharon I."/>
            <person name="Castelle C.J."/>
            <person name="Singh A."/>
            <person name="Wilkins M.J."/>
            <person name="Williams K.H."/>
            <person name="Banfield J.F."/>
        </authorList>
    </citation>
    <scope>NUCLEOTIDE SEQUENCE [LARGE SCALE GENOMIC DNA]</scope>
</reference>
<dbReference type="Proteomes" id="UP000034617">
    <property type="component" value="Unassembled WGS sequence"/>
</dbReference>
<organism evidence="1 2">
    <name type="scientific">Candidatus Gottesmanbacteria bacterium GW2011_GWB1_44_11c</name>
    <dbReference type="NCBI Taxonomy" id="1618447"/>
    <lineage>
        <taxon>Bacteria</taxon>
        <taxon>Candidatus Gottesmaniibacteriota</taxon>
    </lineage>
</organism>
<dbReference type="InterPro" id="IPR015797">
    <property type="entry name" value="NUDIX_hydrolase-like_dom_sf"/>
</dbReference>